<proteinExistence type="predicted"/>
<dbReference type="InterPro" id="IPR055357">
    <property type="entry name" value="LRR_At1g61320_AtMIF1"/>
</dbReference>
<feature type="non-terminal residue" evidence="3">
    <location>
        <position position="316"/>
    </location>
</feature>
<accession>A0A251Q2I0</accession>
<dbReference type="Proteomes" id="UP000006882">
    <property type="component" value="Chromosome G3"/>
</dbReference>
<dbReference type="InterPro" id="IPR053772">
    <property type="entry name" value="At1g61320/At1g61330-like"/>
</dbReference>
<dbReference type="EMBL" id="CM007653">
    <property type="protein sequence ID" value="ONI18051.1"/>
    <property type="molecule type" value="Genomic_DNA"/>
</dbReference>
<dbReference type="InterPro" id="IPR032675">
    <property type="entry name" value="LRR_dom_sf"/>
</dbReference>
<dbReference type="Pfam" id="PF08387">
    <property type="entry name" value="FBD"/>
    <property type="match status" value="1"/>
</dbReference>
<dbReference type="InterPro" id="IPR006566">
    <property type="entry name" value="FBD"/>
</dbReference>
<sequence length="316" mass="36183">FSLSHATPFRCGYGGFEFLRVLHLEHVDVTREVVEYFMSNCPTLERLSIHSATNLVDLRVVRPSISLKFLSIKHCLRLDSIEIYDANLVSFVYVGLKINVSLYEFSECSSGADLLSLAFTQLSCFLSQLETLMLNINGDVYSCAFPVPTLPNLKHLELIVPADDQWALNNLNSFLKASPSLQRLVLKLEFSPPPPPCKPLEEKLQLLSCELREELRILLFEPPKMIKAPECPHRNLKIAEIVRYRGRINAVEHVMYLIENVVALEKLVIDPVRCWCHHPTSFNRKIKDVKEEEEARDHAMHQLKQMVPSTVQFVCL</sequence>
<dbReference type="STRING" id="3760.A0A251Q2I0"/>
<organism evidence="3 4">
    <name type="scientific">Prunus persica</name>
    <name type="common">Peach</name>
    <name type="synonym">Amygdalus persica</name>
    <dbReference type="NCBI Taxonomy" id="3760"/>
    <lineage>
        <taxon>Eukaryota</taxon>
        <taxon>Viridiplantae</taxon>
        <taxon>Streptophyta</taxon>
        <taxon>Embryophyta</taxon>
        <taxon>Tracheophyta</taxon>
        <taxon>Spermatophyta</taxon>
        <taxon>Magnoliopsida</taxon>
        <taxon>eudicotyledons</taxon>
        <taxon>Gunneridae</taxon>
        <taxon>Pentapetalae</taxon>
        <taxon>rosids</taxon>
        <taxon>fabids</taxon>
        <taxon>Rosales</taxon>
        <taxon>Rosaceae</taxon>
        <taxon>Amygdaloideae</taxon>
        <taxon>Amygdaleae</taxon>
        <taxon>Prunus</taxon>
    </lineage>
</organism>
<reference evidence="3 4" key="1">
    <citation type="journal article" date="2013" name="Nat. Genet.">
        <title>The high-quality draft genome of peach (Prunus persica) identifies unique patterns of genetic diversity, domestication and genome evolution.</title>
        <authorList>
            <consortium name="International Peach Genome Initiative"/>
            <person name="Verde I."/>
            <person name="Abbott A.G."/>
            <person name="Scalabrin S."/>
            <person name="Jung S."/>
            <person name="Shu S."/>
            <person name="Marroni F."/>
            <person name="Zhebentyayeva T."/>
            <person name="Dettori M.T."/>
            <person name="Grimwood J."/>
            <person name="Cattonaro F."/>
            <person name="Zuccolo A."/>
            <person name="Rossini L."/>
            <person name="Jenkins J."/>
            <person name="Vendramin E."/>
            <person name="Meisel L.A."/>
            <person name="Decroocq V."/>
            <person name="Sosinski B."/>
            <person name="Prochnik S."/>
            <person name="Mitros T."/>
            <person name="Policriti A."/>
            <person name="Cipriani G."/>
            <person name="Dondini L."/>
            <person name="Ficklin S."/>
            <person name="Goodstein D.M."/>
            <person name="Xuan P."/>
            <person name="Del Fabbro C."/>
            <person name="Aramini V."/>
            <person name="Copetti D."/>
            <person name="Gonzalez S."/>
            <person name="Horner D.S."/>
            <person name="Falchi R."/>
            <person name="Lucas S."/>
            <person name="Mica E."/>
            <person name="Maldonado J."/>
            <person name="Lazzari B."/>
            <person name="Bielenberg D."/>
            <person name="Pirona R."/>
            <person name="Miculan M."/>
            <person name="Barakat A."/>
            <person name="Testolin R."/>
            <person name="Stella A."/>
            <person name="Tartarini S."/>
            <person name="Tonutti P."/>
            <person name="Arus P."/>
            <person name="Orellana A."/>
            <person name="Wells C."/>
            <person name="Main D."/>
            <person name="Vizzotto G."/>
            <person name="Silva H."/>
            <person name="Salamini F."/>
            <person name="Schmutz J."/>
            <person name="Morgante M."/>
            <person name="Rokhsar D.S."/>
        </authorList>
    </citation>
    <scope>NUCLEOTIDE SEQUENCE [LARGE SCALE GENOMIC DNA]</scope>
    <source>
        <strain evidence="4">cv. Nemared</strain>
    </source>
</reference>
<evidence type="ECO:0000259" key="1">
    <source>
        <dbReference type="Pfam" id="PF08387"/>
    </source>
</evidence>
<dbReference type="PANTHER" id="PTHR34145:SF68">
    <property type="entry name" value="FBD DOMAIN-CONTAINING PROTEIN"/>
    <property type="match status" value="1"/>
</dbReference>
<evidence type="ECO:0000259" key="2">
    <source>
        <dbReference type="Pfam" id="PF23622"/>
    </source>
</evidence>
<evidence type="ECO:0000313" key="4">
    <source>
        <dbReference type="Proteomes" id="UP000006882"/>
    </source>
</evidence>
<dbReference type="AlphaFoldDB" id="A0A251Q2I0"/>
<name>A0A251Q2I0_PRUPE</name>
<dbReference type="Gene3D" id="3.80.10.10">
    <property type="entry name" value="Ribonuclease Inhibitor"/>
    <property type="match status" value="1"/>
</dbReference>
<feature type="domain" description="At1g61320/AtMIF1 LRR" evidence="2">
    <location>
        <begin position="14"/>
        <end position="188"/>
    </location>
</feature>
<dbReference type="Pfam" id="PF23622">
    <property type="entry name" value="LRR_At1g61320_AtMIF1"/>
    <property type="match status" value="1"/>
</dbReference>
<feature type="domain" description="FBD" evidence="1">
    <location>
        <begin position="228"/>
        <end position="269"/>
    </location>
</feature>
<keyword evidence="4" id="KW-1185">Reference proteome</keyword>
<evidence type="ECO:0000313" key="3">
    <source>
        <dbReference type="EMBL" id="ONI18051.1"/>
    </source>
</evidence>
<dbReference type="PANTHER" id="PTHR34145">
    <property type="entry name" value="OS02G0105600 PROTEIN"/>
    <property type="match status" value="1"/>
</dbReference>
<dbReference type="SUPFAM" id="SSF52047">
    <property type="entry name" value="RNI-like"/>
    <property type="match status" value="1"/>
</dbReference>
<protein>
    <submittedName>
        <fullName evidence="3">Uncharacterized protein</fullName>
    </submittedName>
</protein>
<gene>
    <name evidence="3" type="ORF">PRUPE_3G194200</name>
</gene>
<dbReference type="Gramene" id="ONI18051">
    <property type="protein sequence ID" value="ONI18051"/>
    <property type="gene ID" value="PRUPE_3G194200"/>
</dbReference>